<evidence type="ECO:0000313" key="4">
    <source>
        <dbReference type="Proteomes" id="UP000315128"/>
    </source>
</evidence>
<keyword evidence="4" id="KW-1185">Reference proteome</keyword>
<dbReference type="Proteomes" id="UP000315128">
    <property type="component" value="Chromosome"/>
</dbReference>
<evidence type="ECO:0000256" key="1">
    <source>
        <dbReference type="SAM" id="Phobius"/>
    </source>
</evidence>
<dbReference type="PANTHER" id="PTHR30336:SF4">
    <property type="entry name" value="ENVELOPE BIOGENESIS FACTOR ELYC"/>
    <property type="match status" value="1"/>
</dbReference>
<keyword evidence="1" id="KW-0812">Transmembrane</keyword>
<sequence>MKKILKIFFAIISLGIIYAVICLGLVLTKINTRPSVLTGYQTILILGSKIDGNNLQHSKPAQMTRNRLDAGIKLAKLNPEAKIIVTGYKASNENVNESAGMAKYLEDNSVSADRVIKEPKARNTYENLRYSSHYFKGKVILVTSDFHLERSLVLAEKQHLIHISGFAAKTTLKNKLEIMSAYFHETLGLGRALIFGH</sequence>
<dbReference type="Gene3D" id="3.40.50.620">
    <property type="entry name" value="HUPs"/>
    <property type="match status" value="1"/>
</dbReference>
<accession>A0A514ZBE1</accession>
<dbReference type="OrthoDB" id="9782395at2"/>
<name>A0A514ZBE1_9LACT</name>
<dbReference type="InterPro" id="IPR014729">
    <property type="entry name" value="Rossmann-like_a/b/a_fold"/>
</dbReference>
<dbReference type="InterPro" id="IPR051599">
    <property type="entry name" value="Cell_Envelope_Assoc"/>
</dbReference>
<keyword evidence="1" id="KW-1133">Transmembrane helix</keyword>
<reference evidence="3 4" key="1">
    <citation type="submission" date="2019-07" db="EMBL/GenBank/DDBJ databases">
        <title>Genome sequencing of KACC 19320.</title>
        <authorList>
            <person name="Heo J."/>
            <person name="Kim S.-J."/>
            <person name="Kim J.-S."/>
            <person name="Hong S.-B."/>
            <person name="Kwon S.-W."/>
        </authorList>
    </citation>
    <scope>NUCLEOTIDE SEQUENCE [LARGE SCALE GENOMIC DNA]</scope>
    <source>
        <strain evidence="3 4">KACC 19320</strain>
    </source>
</reference>
<dbReference type="EMBL" id="CP041356">
    <property type="protein sequence ID" value="QDK71914.1"/>
    <property type="molecule type" value="Genomic_DNA"/>
</dbReference>
<dbReference type="GO" id="GO:0005886">
    <property type="term" value="C:plasma membrane"/>
    <property type="evidence" value="ECO:0007669"/>
    <property type="project" value="TreeGrafter"/>
</dbReference>
<dbReference type="AlphaFoldDB" id="A0A514ZBE1"/>
<evidence type="ECO:0000259" key="2">
    <source>
        <dbReference type="Pfam" id="PF02698"/>
    </source>
</evidence>
<gene>
    <name evidence="3" type="ORF">FLP15_04955</name>
</gene>
<evidence type="ECO:0000313" key="3">
    <source>
        <dbReference type="EMBL" id="QDK71914.1"/>
    </source>
</evidence>
<keyword evidence="1" id="KW-0472">Membrane</keyword>
<dbReference type="GO" id="GO:0000270">
    <property type="term" value="P:peptidoglycan metabolic process"/>
    <property type="evidence" value="ECO:0007669"/>
    <property type="project" value="TreeGrafter"/>
</dbReference>
<dbReference type="InterPro" id="IPR003848">
    <property type="entry name" value="DUF218"/>
</dbReference>
<feature type="domain" description="DUF218" evidence="2">
    <location>
        <begin position="42"/>
        <end position="188"/>
    </location>
</feature>
<organism evidence="3 4">
    <name type="scientific">Lactococcus protaetiae</name>
    <dbReference type="NCBI Taxonomy" id="2592653"/>
    <lineage>
        <taxon>Bacteria</taxon>
        <taxon>Bacillati</taxon>
        <taxon>Bacillota</taxon>
        <taxon>Bacilli</taxon>
        <taxon>Lactobacillales</taxon>
        <taxon>Streptococcaceae</taxon>
        <taxon>Lactococcus</taxon>
    </lineage>
</organism>
<feature type="transmembrane region" description="Helical" evidence="1">
    <location>
        <begin position="7"/>
        <end position="27"/>
    </location>
</feature>
<dbReference type="PANTHER" id="PTHR30336">
    <property type="entry name" value="INNER MEMBRANE PROTEIN, PROBABLE PERMEASE"/>
    <property type="match status" value="1"/>
</dbReference>
<dbReference type="CDD" id="cd06259">
    <property type="entry name" value="YdcF-like"/>
    <property type="match status" value="1"/>
</dbReference>
<dbReference type="GO" id="GO:0043164">
    <property type="term" value="P:Gram-negative-bacterium-type cell wall biogenesis"/>
    <property type="evidence" value="ECO:0007669"/>
    <property type="project" value="TreeGrafter"/>
</dbReference>
<protein>
    <submittedName>
        <fullName evidence="3">YdcF family protein</fullName>
    </submittedName>
</protein>
<dbReference type="KEGG" id="lack:FLP15_04955"/>
<proteinExistence type="predicted"/>
<dbReference type="Pfam" id="PF02698">
    <property type="entry name" value="DUF218"/>
    <property type="match status" value="1"/>
</dbReference>